<evidence type="ECO:0000256" key="1">
    <source>
        <dbReference type="SAM" id="MobiDB-lite"/>
    </source>
</evidence>
<evidence type="ECO:0000313" key="4">
    <source>
        <dbReference type="Proteomes" id="UP000198157"/>
    </source>
</evidence>
<name>A0A246HQ85_STEMA</name>
<reference evidence="3 4" key="1">
    <citation type="submission" date="2017-06" db="EMBL/GenBank/DDBJ databases">
        <authorList>
            <person name="Kim H.J."/>
            <person name="Triplett B.A."/>
        </authorList>
    </citation>
    <scope>NUCLEOTIDE SEQUENCE [LARGE SCALE GENOMIC DNA]</scope>
    <source>
        <strain evidence="3 4">13146</strain>
    </source>
</reference>
<dbReference type="EMBL" id="NIVS01000013">
    <property type="protein sequence ID" value="OWQ55083.1"/>
    <property type="molecule type" value="Genomic_DNA"/>
</dbReference>
<organism evidence="3 4">
    <name type="scientific">Stenotrophomonas maltophilia</name>
    <name type="common">Pseudomonas maltophilia</name>
    <name type="synonym">Xanthomonas maltophilia</name>
    <dbReference type="NCBI Taxonomy" id="40324"/>
    <lineage>
        <taxon>Bacteria</taxon>
        <taxon>Pseudomonadati</taxon>
        <taxon>Pseudomonadota</taxon>
        <taxon>Gammaproteobacteria</taxon>
        <taxon>Lysobacterales</taxon>
        <taxon>Lysobacteraceae</taxon>
        <taxon>Stenotrophomonas</taxon>
        <taxon>Stenotrophomonas maltophilia group</taxon>
    </lineage>
</organism>
<proteinExistence type="predicted"/>
<keyword evidence="3" id="KW-0238">DNA-binding</keyword>
<dbReference type="InterPro" id="IPR009061">
    <property type="entry name" value="DNA-bd_dom_put_sf"/>
</dbReference>
<dbReference type="NCBIfam" id="TIGR01764">
    <property type="entry name" value="excise"/>
    <property type="match status" value="1"/>
</dbReference>
<protein>
    <submittedName>
        <fullName evidence="3">DNA-binding protein</fullName>
    </submittedName>
</protein>
<dbReference type="InterPro" id="IPR041657">
    <property type="entry name" value="HTH_17"/>
</dbReference>
<evidence type="ECO:0000313" key="3">
    <source>
        <dbReference type="EMBL" id="OWQ55083.1"/>
    </source>
</evidence>
<accession>A0A246HQ85</accession>
<gene>
    <name evidence="3" type="ORF">CEE60_05890</name>
</gene>
<dbReference type="OrthoDB" id="6059105at2"/>
<dbReference type="GO" id="GO:0003677">
    <property type="term" value="F:DNA binding"/>
    <property type="evidence" value="ECO:0007669"/>
    <property type="project" value="UniProtKB-KW"/>
</dbReference>
<comment type="caution">
    <text evidence="3">The sequence shown here is derived from an EMBL/GenBank/DDBJ whole genome shotgun (WGS) entry which is preliminary data.</text>
</comment>
<feature type="compositionally biased region" description="Polar residues" evidence="1">
    <location>
        <begin position="65"/>
        <end position="77"/>
    </location>
</feature>
<feature type="region of interest" description="Disordered" evidence="1">
    <location>
        <begin position="65"/>
        <end position="92"/>
    </location>
</feature>
<dbReference type="InterPro" id="IPR010093">
    <property type="entry name" value="SinI_DNA-bd"/>
</dbReference>
<sequence>MGAAERLPELFTEEQAADYLGVAEVTLRRRRAAGMIGFTRIGRQARYTETHLLNYLEQQTCQPASVSATTGSSNEKAQPSGIARGATPRDASSALRLAQEILTKPR</sequence>
<dbReference type="Proteomes" id="UP000198157">
    <property type="component" value="Unassembled WGS sequence"/>
</dbReference>
<evidence type="ECO:0000259" key="2">
    <source>
        <dbReference type="Pfam" id="PF12728"/>
    </source>
</evidence>
<dbReference type="Pfam" id="PF12728">
    <property type="entry name" value="HTH_17"/>
    <property type="match status" value="1"/>
</dbReference>
<feature type="domain" description="Helix-turn-helix" evidence="2">
    <location>
        <begin position="10"/>
        <end position="59"/>
    </location>
</feature>
<dbReference type="SUPFAM" id="SSF46955">
    <property type="entry name" value="Putative DNA-binding domain"/>
    <property type="match status" value="1"/>
</dbReference>
<dbReference type="AlphaFoldDB" id="A0A246HQ85"/>